<dbReference type="InterPro" id="IPR035520">
    <property type="entry name" value="ZnuA"/>
</dbReference>
<keyword evidence="10" id="KW-0406">Ion transport</keyword>
<dbReference type="SUPFAM" id="SSF53807">
    <property type="entry name" value="Helical backbone' metal receptor"/>
    <property type="match status" value="1"/>
</dbReference>
<evidence type="ECO:0000256" key="5">
    <source>
        <dbReference type="ARBA" id="ARBA00022723"/>
    </source>
</evidence>
<proteinExistence type="inferred from homology"/>
<comment type="function">
    <text evidence="12">Part of the ATP-binding cassette (ABC) transport system ZnuABC involved in zinc import. Binds zinc with high affinity and specificity and delivers it to the membrane permease for translocation into the cytoplasm.</text>
</comment>
<dbReference type="CDD" id="cd01019">
    <property type="entry name" value="ZnuA"/>
    <property type="match status" value="1"/>
</dbReference>
<keyword evidence="15" id="KW-1185">Reference proteome</keyword>
<dbReference type="InterPro" id="IPR006128">
    <property type="entry name" value="Lipoprotein_PsaA-like"/>
</dbReference>
<name>A0ABU4IW04_9VIBR</name>
<evidence type="ECO:0000313" key="15">
    <source>
        <dbReference type="Proteomes" id="UP001279860"/>
    </source>
</evidence>
<accession>A0ABU4IW04</accession>
<sequence>MKFFRLSTVILLLGLSIPAWALDVLTSIKPIQMISYELMAGVSEPDVLLAPNTSPHDYALRPSDVKRIKQADLVIWFGDGLEPFLSKVLSHQTNQLMISQIKGVPFKHFSADHHDDGHHHHGNINPHFWMGIEQVRVVAQAIAARLIQQDPDHAQQYQANLTHFLAQLTQTDQQIQAQLAPYHHYPYYVFHDAYDYFEAHYHLNNIGHFTVSPERKPGAKTLIEIRTALKAQSNICIFSEPQFLPSVITSVTRGTSAKVGVLDPLATDIPLKKGSYFKFLTTLSQSYTNCFQMKHS</sequence>
<reference evidence="14 15" key="1">
    <citation type="submission" date="2023-11" db="EMBL/GenBank/DDBJ databases">
        <title>Plant-associative lifestyle of Vibrio porteresiae and its evolutionary dynamics.</title>
        <authorList>
            <person name="Rameshkumar N."/>
            <person name="Kirti K."/>
        </authorList>
    </citation>
    <scope>NUCLEOTIDE SEQUENCE [LARGE SCALE GENOMIC DNA]</scope>
    <source>
        <strain evidence="14 15">MSSRF7</strain>
    </source>
</reference>
<evidence type="ECO:0000256" key="12">
    <source>
        <dbReference type="ARBA" id="ARBA00045516"/>
    </source>
</evidence>
<evidence type="ECO:0000256" key="3">
    <source>
        <dbReference type="ARBA" id="ARBA00015915"/>
    </source>
</evidence>
<organism evidence="14 15">
    <name type="scientific">Vibrio rhizosphaerae</name>
    <dbReference type="NCBI Taxonomy" id="398736"/>
    <lineage>
        <taxon>Bacteria</taxon>
        <taxon>Pseudomonadati</taxon>
        <taxon>Pseudomonadota</taxon>
        <taxon>Gammaproteobacteria</taxon>
        <taxon>Vibrionales</taxon>
        <taxon>Vibrionaceae</taxon>
        <taxon>Vibrio</taxon>
    </lineage>
</organism>
<evidence type="ECO:0000256" key="10">
    <source>
        <dbReference type="ARBA" id="ARBA00023065"/>
    </source>
</evidence>
<dbReference type="PANTHER" id="PTHR42953">
    <property type="entry name" value="HIGH-AFFINITY ZINC UPTAKE SYSTEM PROTEIN ZNUA-RELATED"/>
    <property type="match status" value="1"/>
</dbReference>
<protein>
    <recommendedName>
        <fullName evidence="3">High-affinity zinc uptake system protein ZnuA</fullName>
    </recommendedName>
</protein>
<dbReference type="Gene3D" id="3.40.50.1980">
    <property type="entry name" value="Nitrogenase molybdenum iron protein domain"/>
    <property type="match status" value="2"/>
</dbReference>
<evidence type="ECO:0000256" key="4">
    <source>
        <dbReference type="ARBA" id="ARBA00022448"/>
    </source>
</evidence>
<evidence type="ECO:0000256" key="2">
    <source>
        <dbReference type="ARBA" id="ARBA00011028"/>
    </source>
</evidence>
<evidence type="ECO:0000313" key="14">
    <source>
        <dbReference type="EMBL" id="MDW6093464.1"/>
    </source>
</evidence>
<dbReference type="InterPro" id="IPR006127">
    <property type="entry name" value="ZnuA-like"/>
</dbReference>
<keyword evidence="9" id="KW-0864">Zinc transport</keyword>
<evidence type="ECO:0000256" key="7">
    <source>
        <dbReference type="ARBA" id="ARBA00022764"/>
    </source>
</evidence>
<comment type="caution">
    <text evidence="14">The sequence shown here is derived from an EMBL/GenBank/DDBJ whole genome shotgun (WGS) entry which is preliminary data.</text>
</comment>
<dbReference type="PRINTS" id="PR00690">
    <property type="entry name" value="ADHESNFAMILY"/>
</dbReference>
<keyword evidence="11" id="KW-1015">Disulfide bond</keyword>
<dbReference type="EMBL" id="JAWRCP010000001">
    <property type="protein sequence ID" value="MDW6093464.1"/>
    <property type="molecule type" value="Genomic_DNA"/>
</dbReference>
<dbReference type="Proteomes" id="UP001279860">
    <property type="component" value="Unassembled WGS sequence"/>
</dbReference>
<dbReference type="NCBIfam" id="NF007091">
    <property type="entry name" value="PRK09545.1"/>
    <property type="match status" value="1"/>
</dbReference>
<dbReference type="Pfam" id="PF01297">
    <property type="entry name" value="ZnuA"/>
    <property type="match status" value="1"/>
</dbReference>
<keyword evidence="8" id="KW-0862">Zinc</keyword>
<comment type="subcellular location">
    <subcellularLocation>
        <location evidence="1">Periplasm</location>
    </subcellularLocation>
</comment>
<keyword evidence="4 13" id="KW-0813">Transport</keyword>
<evidence type="ECO:0000256" key="11">
    <source>
        <dbReference type="ARBA" id="ARBA00023157"/>
    </source>
</evidence>
<keyword evidence="6" id="KW-0732">Signal</keyword>
<evidence type="ECO:0000256" key="13">
    <source>
        <dbReference type="RuleBase" id="RU003512"/>
    </source>
</evidence>
<dbReference type="PANTHER" id="PTHR42953:SF3">
    <property type="entry name" value="HIGH-AFFINITY ZINC UPTAKE SYSTEM PROTEIN ZNUA"/>
    <property type="match status" value="1"/>
</dbReference>
<dbReference type="RefSeq" id="WP_318585122.1">
    <property type="nucleotide sequence ID" value="NZ_JAWRCP010000001.1"/>
</dbReference>
<dbReference type="InterPro" id="IPR050492">
    <property type="entry name" value="Bact_metal-bind_prot9"/>
</dbReference>
<evidence type="ECO:0000256" key="6">
    <source>
        <dbReference type="ARBA" id="ARBA00022729"/>
    </source>
</evidence>
<evidence type="ECO:0000256" key="1">
    <source>
        <dbReference type="ARBA" id="ARBA00004418"/>
    </source>
</evidence>
<comment type="similarity">
    <text evidence="2 13">Belongs to the bacterial solute-binding protein 9 family.</text>
</comment>
<evidence type="ECO:0000256" key="9">
    <source>
        <dbReference type="ARBA" id="ARBA00022906"/>
    </source>
</evidence>
<evidence type="ECO:0000256" key="8">
    <source>
        <dbReference type="ARBA" id="ARBA00022833"/>
    </source>
</evidence>
<keyword evidence="7" id="KW-0574">Periplasm</keyword>
<gene>
    <name evidence="14" type="primary">znuA</name>
    <name evidence="14" type="ORF">SBX64_12985</name>
</gene>
<keyword evidence="5" id="KW-0479">Metal-binding</keyword>